<keyword evidence="5" id="KW-0489">Methyltransferase</keyword>
<dbReference type="GO" id="GO:0032259">
    <property type="term" value="P:methylation"/>
    <property type="evidence" value="ECO:0007669"/>
    <property type="project" value="UniProtKB-KW"/>
</dbReference>
<evidence type="ECO:0000256" key="2">
    <source>
        <dbReference type="ARBA" id="ARBA00010703"/>
    </source>
</evidence>
<evidence type="ECO:0000313" key="12">
    <source>
        <dbReference type="Proteomes" id="UP000019377"/>
    </source>
</evidence>
<feature type="compositionally biased region" description="Polar residues" evidence="10">
    <location>
        <begin position="400"/>
        <end position="410"/>
    </location>
</feature>
<comment type="catalytic activity">
    <reaction evidence="1">
        <text>[phosphatase 2A protein]-C-terminal L-leucine + S-adenosyl-L-methionine = [phosphatase 2A protein]-C-terminal L-leucine methyl ester + S-adenosyl-L-homocysteine</text>
        <dbReference type="Rhea" id="RHEA:48544"/>
        <dbReference type="Rhea" id="RHEA-COMP:12134"/>
        <dbReference type="Rhea" id="RHEA-COMP:12135"/>
        <dbReference type="ChEBI" id="CHEBI:57856"/>
        <dbReference type="ChEBI" id="CHEBI:59789"/>
        <dbReference type="ChEBI" id="CHEBI:90516"/>
        <dbReference type="ChEBI" id="CHEBI:90517"/>
        <dbReference type="EC" id="2.1.1.233"/>
    </reaction>
</comment>
<dbReference type="Gene3D" id="3.40.50.150">
    <property type="entry name" value="Vaccinia Virus protein VP39"/>
    <property type="match status" value="2"/>
</dbReference>
<dbReference type="HOGENOM" id="CLU_031312_2_0_1"/>
<feature type="region of interest" description="Disordered" evidence="10">
    <location>
        <begin position="384"/>
        <end position="410"/>
    </location>
</feature>
<dbReference type="OMA" id="SRYWRIM"/>
<accession>V5GT87</accession>
<keyword evidence="7" id="KW-0949">S-adenosyl-L-methionine</keyword>
<dbReference type="STRING" id="1365824.V5GT87"/>
<name>V5GT87_KALBG</name>
<proteinExistence type="inferred from homology"/>
<dbReference type="eggNOG" id="KOG2918">
    <property type="taxonomic scope" value="Eukaryota"/>
</dbReference>
<comment type="similarity">
    <text evidence="2">Belongs to the methyltransferase superfamily. LCMT family.</text>
</comment>
<dbReference type="OrthoDB" id="203237at2759"/>
<evidence type="ECO:0000256" key="10">
    <source>
        <dbReference type="SAM" id="MobiDB-lite"/>
    </source>
</evidence>
<gene>
    <name evidence="11" type="ORF">PSEUBRA_SCAF12g01699</name>
</gene>
<dbReference type="SUPFAM" id="SSF53335">
    <property type="entry name" value="S-adenosyl-L-methionine-dependent methyltransferases"/>
    <property type="match status" value="1"/>
</dbReference>
<dbReference type="PANTHER" id="PTHR13600">
    <property type="entry name" value="LEUCINE CARBOXYL METHYLTRANSFERASE"/>
    <property type="match status" value="1"/>
</dbReference>
<keyword evidence="6" id="KW-0808">Transferase</keyword>
<feature type="region of interest" description="Disordered" evidence="10">
    <location>
        <begin position="1"/>
        <end position="84"/>
    </location>
</feature>
<evidence type="ECO:0000256" key="8">
    <source>
        <dbReference type="ARBA" id="ARBA00029681"/>
    </source>
</evidence>
<feature type="compositionally biased region" description="Low complexity" evidence="10">
    <location>
        <begin position="384"/>
        <end position="394"/>
    </location>
</feature>
<sequence>MQRSNPLRDPFANEDDLTGPSARPTRLPGSNEVAGASAGSAVAPRSLGLSLGLPRSRMGARRCQSDDPASSAGDSRRADEAVRNTDSDALLSRLSALKLGYLPAEPFTQEFATSSASNGGEAAGQHGCPRSHQPEAPARRSPLINIGTYLRCTAIDAEVESFLTQGEGQKQIISIGAGSDSRYWRIMSNPDLSKHLHHYAEIDFAENTNHKLTRISKSSILRSSLDPDSSVHGGSLTNLSEQGQQREPHQGSKRFDVLRSSKYSLLAADLRSLHPDTVAADRIDVEHLLGPDSTGLQSELPTLILFECVLAYIAPEEADLLIQLLGQRYADISAVSYDIALAGDDNTRAAPSAVSPSIPPSRFGRVMLQNLEAHRRPASLLTRPCSVPSPSVSPDAKTLTAGSKSIPNNQRAEPTVRASMVFGIQWPSGTGRDIWQKPILDLVVPGCWSKVQVCVARSCGFRHGLDVDPRLSRLEGLDEVEEIDMLLKHYCIVRARRMPR</sequence>
<dbReference type="PANTHER" id="PTHR13600:SF21">
    <property type="entry name" value="LEUCINE CARBOXYL METHYLTRANSFERASE 1"/>
    <property type="match status" value="1"/>
</dbReference>
<keyword evidence="12" id="KW-1185">Reference proteome</keyword>
<evidence type="ECO:0000256" key="7">
    <source>
        <dbReference type="ARBA" id="ARBA00022691"/>
    </source>
</evidence>
<dbReference type="InterPro" id="IPR029063">
    <property type="entry name" value="SAM-dependent_MTases_sf"/>
</dbReference>
<organism evidence="11 12">
    <name type="scientific">Kalmanozyma brasiliensis (strain GHG001)</name>
    <name type="common">Yeast</name>
    <name type="synonym">Pseudozyma brasiliensis</name>
    <dbReference type="NCBI Taxonomy" id="1365824"/>
    <lineage>
        <taxon>Eukaryota</taxon>
        <taxon>Fungi</taxon>
        <taxon>Dikarya</taxon>
        <taxon>Basidiomycota</taxon>
        <taxon>Ustilaginomycotina</taxon>
        <taxon>Ustilaginomycetes</taxon>
        <taxon>Ustilaginales</taxon>
        <taxon>Ustilaginaceae</taxon>
        <taxon>Kalmanozyma</taxon>
    </lineage>
</organism>
<evidence type="ECO:0000256" key="6">
    <source>
        <dbReference type="ARBA" id="ARBA00022679"/>
    </source>
</evidence>
<dbReference type="GO" id="GO:0018423">
    <property type="term" value="F:protein C-terminal leucine carboxyl O-methyltransferase activity"/>
    <property type="evidence" value="ECO:0007669"/>
    <property type="project" value="UniProtKB-EC"/>
</dbReference>
<reference evidence="12" key="1">
    <citation type="journal article" date="2013" name="Genome Announc.">
        <title>Draft genome sequence of Pseudozyma brasiliensis sp. nov. strain GHG001, a high producer of endo-1,4-xylanase isolated from an insect pest of sugarcane.</title>
        <authorList>
            <person name="Oliveira J.V.D.C."/>
            <person name="dos Santos R.A.C."/>
            <person name="Borges T.A."/>
            <person name="Riano-Pachon D.M."/>
            <person name="Goldman G.H."/>
        </authorList>
    </citation>
    <scope>NUCLEOTIDE SEQUENCE [LARGE SCALE GENOMIC DNA]</scope>
    <source>
        <strain evidence="12">GHG001</strain>
    </source>
</reference>
<evidence type="ECO:0000256" key="1">
    <source>
        <dbReference type="ARBA" id="ARBA00000724"/>
    </source>
</evidence>
<dbReference type="AlphaFoldDB" id="V5GT87"/>
<dbReference type="EC" id="2.1.1.233" evidence="3"/>
<dbReference type="EMBL" id="KI545854">
    <property type="protein sequence ID" value="EST09112.1"/>
    <property type="molecule type" value="Genomic_DNA"/>
</dbReference>
<feature type="compositionally biased region" description="Basic and acidic residues" evidence="10">
    <location>
        <begin position="244"/>
        <end position="253"/>
    </location>
</feature>
<dbReference type="Proteomes" id="UP000019377">
    <property type="component" value="Unassembled WGS sequence"/>
</dbReference>
<evidence type="ECO:0000256" key="9">
    <source>
        <dbReference type="ARBA" id="ARBA00032526"/>
    </source>
</evidence>
<evidence type="ECO:0000256" key="3">
    <source>
        <dbReference type="ARBA" id="ARBA00012834"/>
    </source>
</evidence>
<dbReference type="InterPro" id="IPR016651">
    <property type="entry name" value="LCMT1"/>
</dbReference>
<feature type="region of interest" description="Disordered" evidence="10">
    <location>
        <begin position="113"/>
        <end position="140"/>
    </location>
</feature>
<feature type="region of interest" description="Disordered" evidence="10">
    <location>
        <begin position="224"/>
        <end position="253"/>
    </location>
</feature>
<evidence type="ECO:0000256" key="5">
    <source>
        <dbReference type="ARBA" id="ARBA00022603"/>
    </source>
</evidence>
<dbReference type="InterPro" id="IPR007213">
    <property type="entry name" value="Ppm1/Ppm2/Tcmp"/>
</dbReference>
<protein>
    <recommendedName>
        <fullName evidence="4">Leucine carboxyl methyltransferase 1</fullName>
        <ecNumber evidence="3">2.1.1.233</ecNumber>
    </recommendedName>
    <alternativeName>
        <fullName evidence="8">Protein phosphatase methyltransferase 1</fullName>
    </alternativeName>
    <alternativeName>
        <fullName evidence="9">[Phosphatase 2A protein]-leucine-carboxy methyltransferase 1</fullName>
    </alternativeName>
</protein>
<dbReference type="Pfam" id="PF04072">
    <property type="entry name" value="LCM"/>
    <property type="match status" value="1"/>
</dbReference>
<evidence type="ECO:0000256" key="4">
    <source>
        <dbReference type="ARBA" id="ARBA00017497"/>
    </source>
</evidence>
<feature type="compositionally biased region" description="Basic and acidic residues" evidence="10">
    <location>
        <begin position="74"/>
        <end position="84"/>
    </location>
</feature>
<evidence type="ECO:0000313" key="11">
    <source>
        <dbReference type="EMBL" id="EST09112.1"/>
    </source>
</evidence>
<feature type="compositionally biased region" description="Low complexity" evidence="10">
    <location>
        <begin position="33"/>
        <end position="57"/>
    </location>
</feature>